<evidence type="ECO:0000313" key="7">
    <source>
        <dbReference type="Proteomes" id="UP000258309"/>
    </source>
</evidence>
<evidence type="ECO:0000313" key="6">
    <source>
        <dbReference type="EMBL" id="RFU24768.1"/>
    </source>
</evidence>
<accession>A0A3E2GUM1</accession>
<name>A0A3E2GUM1_SCYLI</name>
<dbReference type="OrthoDB" id="5415867at2759"/>
<feature type="non-terminal residue" evidence="6">
    <location>
        <position position="235"/>
    </location>
</feature>
<dbReference type="CDD" id="cd00920">
    <property type="entry name" value="Cupredoxin"/>
    <property type="match status" value="1"/>
</dbReference>
<keyword evidence="1" id="KW-0479">Metal-binding</keyword>
<feature type="domain" description="Blue (type 1) copper" evidence="5">
    <location>
        <begin position="52"/>
        <end position="145"/>
    </location>
</feature>
<dbReference type="InterPro" id="IPR000923">
    <property type="entry name" value="BlueCu_1"/>
</dbReference>
<dbReference type="Proteomes" id="UP000258309">
    <property type="component" value="Unassembled WGS sequence"/>
</dbReference>
<dbReference type="EMBL" id="NCSJ02000403">
    <property type="protein sequence ID" value="RFU24768.1"/>
    <property type="molecule type" value="Genomic_DNA"/>
</dbReference>
<dbReference type="Gene3D" id="2.60.40.420">
    <property type="entry name" value="Cupredoxins - blue copper proteins"/>
    <property type="match status" value="1"/>
</dbReference>
<dbReference type="InterPro" id="IPR052953">
    <property type="entry name" value="Ser-rich/MCO-related"/>
</dbReference>
<evidence type="ECO:0000259" key="5">
    <source>
        <dbReference type="Pfam" id="PF00127"/>
    </source>
</evidence>
<comment type="caution">
    <text evidence="6">The sequence shown here is derived from an EMBL/GenBank/DDBJ whole genome shotgun (WGS) entry which is preliminary data.</text>
</comment>
<evidence type="ECO:0000256" key="1">
    <source>
        <dbReference type="ARBA" id="ARBA00022723"/>
    </source>
</evidence>
<evidence type="ECO:0000256" key="3">
    <source>
        <dbReference type="SAM" id="MobiDB-lite"/>
    </source>
</evidence>
<keyword evidence="7" id="KW-1185">Reference proteome</keyword>
<feature type="chain" id="PRO_5017814118" description="Blue (type 1) copper domain-containing protein" evidence="4">
    <location>
        <begin position="17"/>
        <end position="235"/>
    </location>
</feature>
<evidence type="ECO:0000256" key="4">
    <source>
        <dbReference type="SAM" id="SignalP"/>
    </source>
</evidence>
<dbReference type="InterPro" id="IPR008972">
    <property type="entry name" value="Cupredoxin"/>
</dbReference>
<dbReference type="PANTHER" id="PTHR34883:SF15">
    <property type="entry name" value="EXTRACELLULAR SERINE-RICH PROTEIN"/>
    <property type="match status" value="1"/>
</dbReference>
<feature type="compositionally biased region" description="Low complexity" evidence="3">
    <location>
        <begin position="184"/>
        <end position="205"/>
    </location>
</feature>
<reference evidence="6 7" key="1">
    <citation type="submission" date="2018-05" db="EMBL/GenBank/DDBJ databases">
        <title>Draft genome sequence of Scytalidium lignicola DSM 105466, a ubiquitous saprotrophic fungus.</title>
        <authorList>
            <person name="Buettner E."/>
            <person name="Gebauer A.M."/>
            <person name="Hofrichter M."/>
            <person name="Liers C."/>
            <person name="Kellner H."/>
        </authorList>
    </citation>
    <scope>NUCLEOTIDE SEQUENCE [LARGE SCALE GENOMIC DNA]</scope>
    <source>
        <strain evidence="6 7">DSM 105466</strain>
    </source>
</reference>
<dbReference type="OMA" id="SEDPIWY"/>
<proteinExistence type="predicted"/>
<keyword evidence="4" id="KW-0732">Signal</keyword>
<dbReference type="GO" id="GO:0005507">
    <property type="term" value="F:copper ion binding"/>
    <property type="evidence" value="ECO:0007669"/>
    <property type="project" value="InterPro"/>
</dbReference>
<feature type="region of interest" description="Disordered" evidence="3">
    <location>
        <begin position="180"/>
        <end position="205"/>
    </location>
</feature>
<dbReference type="SUPFAM" id="SSF49503">
    <property type="entry name" value="Cupredoxins"/>
    <property type="match status" value="1"/>
</dbReference>
<dbReference type="AlphaFoldDB" id="A0A3E2GUM1"/>
<protein>
    <recommendedName>
        <fullName evidence="5">Blue (type 1) copper domain-containing protein</fullName>
    </recommendedName>
</protein>
<dbReference type="Pfam" id="PF00127">
    <property type="entry name" value="Copper-bind"/>
    <property type="match status" value="1"/>
</dbReference>
<feature type="non-terminal residue" evidence="6">
    <location>
        <position position="1"/>
    </location>
</feature>
<feature type="signal peptide" evidence="4">
    <location>
        <begin position="1"/>
        <end position="16"/>
    </location>
</feature>
<organism evidence="6 7">
    <name type="scientific">Scytalidium lignicola</name>
    <name type="common">Hyphomycete</name>
    <dbReference type="NCBI Taxonomy" id="5539"/>
    <lineage>
        <taxon>Eukaryota</taxon>
        <taxon>Fungi</taxon>
        <taxon>Dikarya</taxon>
        <taxon>Ascomycota</taxon>
        <taxon>Pezizomycotina</taxon>
        <taxon>Leotiomycetes</taxon>
        <taxon>Leotiomycetes incertae sedis</taxon>
        <taxon>Scytalidium</taxon>
    </lineage>
</organism>
<dbReference type="PANTHER" id="PTHR34883">
    <property type="entry name" value="SERINE-RICH PROTEIN, PUTATIVE-RELATED-RELATED"/>
    <property type="match status" value="1"/>
</dbReference>
<gene>
    <name evidence="6" type="ORF">B7463_g11567</name>
</gene>
<sequence length="235" mass="22916">MRFFTAPILLAGVALAQDYGGGSNNNAKTTSTTAAPASSAAAAANGVQTIVAGQSGLTYSPNSVTAAVGSTVEIRFAGPGHTFTSSSFGSPCQGNDSSIFSGIIGSGASSNIATNVFTIQINSTDPIWFYCSVPGHCSAGMVGVINPPSSGSQTLSAYKAAAANAGNTFTPSAVRGGVVGPARAANSGPSSTSSTTSAPTSTPTTGAASYSSGSVSWAAVLMTGVAAWGFGTMLM</sequence>
<evidence type="ECO:0000256" key="2">
    <source>
        <dbReference type="ARBA" id="ARBA00023008"/>
    </source>
</evidence>
<keyword evidence="2" id="KW-0186">Copper</keyword>
<dbReference type="GO" id="GO:0009055">
    <property type="term" value="F:electron transfer activity"/>
    <property type="evidence" value="ECO:0007669"/>
    <property type="project" value="InterPro"/>
</dbReference>